<keyword evidence="2" id="KW-1185">Reference proteome</keyword>
<evidence type="ECO:0000313" key="1">
    <source>
        <dbReference type="EMBL" id="PSN72682.1"/>
    </source>
</evidence>
<name>A0A2T2P4T2_CORCC</name>
<dbReference type="AlphaFoldDB" id="A0A2T2P4T2"/>
<evidence type="ECO:0000313" key="2">
    <source>
        <dbReference type="Proteomes" id="UP000240883"/>
    </source>
</evidence>
<protein>
    <submittedName>
        <fullName evidence="1">Uncharacterized protein</fullName>
    </submittedName>
</protein>
<proteinExistence type="predicted"/>
<dbReference type="EMBL" id="KZ678129">
    <property type="protein sequence ID" value="PSN72682.1"/>
    <property type="molecule type" value="Genomic_DNA"/>
</dbReference>
<dbReference type="Proteomes" id="UP000240883">
    <property type="component" value="Unassembled WGS sequence"/>
</dbReference>
<reference evidence="1 2" key="1">
    <citation type="journal article" date="2018" name="Front. Microbiol.">
        <title>Genome-Wide Analysis of Corynespora cassiicola Leaf Fall Disease Putative Effectors.</title>
        <authorList>
            <person name="Lopez D."/>
            <person name="Ribeiro S."/>
            <person name="Label P."/>
            <person name="Fumanal B."/>
            <person name="Venisse J.S."/>
            <person name="Kohler A."/>
            <person name="de Oliveira R.R."/>
            <person name="Labutti K."/>
            <person name="Lipzen A."/>
            <person name="Lail K."/>
            <person name="Bauer D."/>
            <person name="Ohm R.A."/>
            <person name="Barry K.W."/>
            <person name="Spatafora J."/>
            <person name="Grigoriev I.V."/>
            <person name="Martin F.M."/>
            <person name="Pujade-Renaud V."/>
        </authorList>
    </citation>
    <scope>NUCLEOTIDE SEQUENCE [LARGE SCALE GENOMIC DNA]</scope>
    <source>
        <strain evidence="1 2">Philippines</strain>
    </source>
</reference>
<organism evidence="1 2">
    <name type="scientific">Corynespora cassiicola Philippines</name>
    <dbReference type="NCBI Taxonomy" id="1448308"/>
    <lineage>
        <taxon>Eukaryota</taxon>
        <taxon>Fungi</taxon>
        <taxon>Dikarya</taxon>
        <taxon>Ascomycota</taxon>
        <taxon>Pezizomycotina</taxon>
        <taxon>Dothideomycetes</taxon>
        <taxon>Pleosporomycetidae</taxon>
        <taxon>Pleosporales</taxon>
        <taxon>Corynesporascaceae</taxon>
        <taxon>Corynespora</taxon>
    </lineage>
</organism>
<sequence>MSFLEKQTSIIQYICENVDIDALVANETSAMDVQGIIQQHLPELSNQAIDAAIGYEAICNRSTESVGNPTAVPIGMSGYLADELALPSELVADSSTGLEGFDADMVMLDGMQGAPSHYHLLPFSEGVGGMVFDFAYDDMDMGKVIG</sequence>
<gene>
    <name evidence="1" type="ORF">BS50DRAFT_165354</name>
</gene>
<accession>A0A2T2P4T2</accession>